<evidence type="ECO:0000313" key="1">
    <source>
        <dbReference type="EMBL" id="KAK1752697.1"/>
    </source>
</evidence>
<name>A0AAJ0F3V9_9PEZI</name>
<reference evidence="1" key="1">
    <citation type="submission" date="2023-06" db="EMBL/GenBank/DDBJ databases">
        <title>Genome-scale phylogeny and comparative genomics of the fungal order Sordariales.</title>
        <authorList>
            <consortium name="Lawrence Berkeley National Laboratory"/>
            <person name="Hensen N."/>
            <person name="Bonometti L."/>
            <person name="Westerberg I."/>
            <person name="Brannstrom I.O."/>
            <person name="Guillou S."/>
            <person name="Cros-Aarteil S."/>
            <person name="Calhoun S."/>
            <person name="Haridas S."/>
            <person name="Kuo A."/>
            <person name="Mondo S."/>
            <person name="Pangilinan J."/>
            <person name="Riley R."/>
            <person name="Labutti K."/>
            <person name="Andreopoulos B."/>
            <person name="Lipzen A."/>
            <person name="Chen C."/>
            <person name="Yanf M."/>
            <person name="Daum C."/>
            <person name="Ng V."/>
            <person name="Clum A."/>
            <person name="Steindorff A."/>
            <person name="Ohm R."/>
            <person name="Martin F."/>
            <person name="Silar P."/>
            <person name="Natvig D."/>
            <person name="Lalanne C."/>
            <person name="Gautier V."/>
            <person name="Ament-Velasquez S.L."/>
            <person name="Kruys A."/>
            <person name="Hutchinson M.I."/>
            <person name="Powell A.J."/>
            <person name="Barry K."/>
            <person name="Miller A.N."/>
            <person name="Grigoriev I.V."/>
            <person name="Debuchy R."/>
            <person name="Gladieux P."/>
            <person name="Thoren M.H."/>
            <person name="Johannesson H."/>
        </authorList>
    </citation>
    <scope>NUCLEOTIDE SEQUENCE</scope>
    <source>
        <strain evidence="1">PSN4</strain>
    </source>
</reference>
<dbReference type="EMBL" id="MU839839">
    <property type="protein sequence ID" value="KAK1752697.1"/>
    <property type="molecule type" value="Genomic_DNA"/>
</dbReference>
<accession>A0AAJ0F3V9</accession>
<organism evidence="1 2">
    <name type="scientific">Echria macrotheca</name>
    <dbReference type="NCBI Taxonomy" id="438768"/>
    <lineage>
        <taxon>Eukaryota</taxon>
        <taxon>Fungi</taxon>
        <taxon>Dikarya</taxon>
        <taxon>Ascomycota</taxon>
        <taxon>Pezizomycotina</taxon>
        <taxon>Sordariomycetes</taxon>
        <taxon>Sordariomycetidae</taxon>
        <taxon>Sordariales</taxon>
        <taxon>Schizotheciaceae</taxon>
        <taxon>Echria</taxon>
    </lineage>
</organism>
<comment type="caution">
    <text evidence="1">The sequence shown here is derived from an EMBL/GenBank/DDBJ whole genome shotgun (WGS) entry which is preliminary data.</text>
</comment>
<dbReference type="PANTHER" id="PTHR40788:SF2">
    <property type="entry name" value="CLR5 DOMAIN-CONTAINING PROTEIN"/>
    <property type="match status" value="1"/>
</dbReference>
<evidence type="ECO:0000313" key="2">
    <source>
        <dbReference type="Proteomes" id="UP001239445"/>
    </source>
</evidence>
<sequence length="799" mass="92109">MAGQDNSTNQTMDINEFTLKAKAKHLSQGIYRKYHELRQIVAHLEPVLQHRWTKKTKSERIRILLDAWPSMPSMHRPDMWASPKDISISEEHPEVLQNRGYYLWPYINQEDLSNCKNLILMIDSRGRHHPSDFAAADFAATRLGRQLTPALVPPLLQKCQCTMLLNRVYDPIADQYGRLVMWSEDPQAKDWIITGKQFSAGEGYMVLQIQDRLLEFLVTCCESMLRDQMPTLQSQPVLRGPQLESEAEANGYTSRAVKAAEAAYRVPADCDFGAIRMETNRPLGLNEKSRSWSDYKRDSNWERVASKLVVDAYTDLEVFSELHRQAIEIYALWNKPTVQQHFRNIGELPADLQTAIQRIRYYLEMDAWVVARRTDRDVVASLPLRNWFVRDTDTPVTLRQQRIEEDFFDLLACLFTNRVYHGFVVDWGIMVDALQRFVQANPEAANVLSPQLAGHLGNLYCITQALDEFNLLPRWAAGSDAAVQSQLAMELREDCMTWYVRIRRFIELESSWAMRVSGWVRMREAGKKAANVCKTNPAPAPACPPNKRLTEEVMKSFLEARQDLDSFWDVVDSEVLKRWGFRLAGTAVGDALVKDRPVIPRIPGPINSRPVSTLFAKAHAVKKAARGKYNMENIPVEPRTREQDGLSQDIRRPDIPIGKYPPPSVIPVDTRSYRVFRQLFYDPDEPSCSGEVSWNDFIYAMRSSRLFEIECLNGWVWQFKRKNFYLGENSDNTDATIQFSQPYPKGKMSSSMARRYGQRLMKNIGWIEPKIFVEVSPKQKKKKIRKTDSQILIRITGRD</sequence>
<proteinExistence type="predicted"/>
<dbReference type="AlphaFoldDB" id="A0AAJ0F3V9"/>
<protein>
    <submittedName>
        <fullName evidence="1">Uncharacterized protein</fullName>
    </submittedName>
</protein>
<dbReference type="PANTHER" id="PTHR40788">
    <property type="entry name" value="CLR5 DOMAIN-CONTAINING PROTEIN-RELATED"/>
    <property type="match status" value="1"/>
</dbReference>
<keyword evidence="2" id="KW-1185">Reference proteome</keyword>
<dbReference type="Proteomes" id="UP001239445">
    <property type="component" value="Unassembled WGS sequence"/>
</dbReference>
<gene>
    <name evidence="1" type="ORF">QBC47DRAFT_432351</name>
</gene>